<evidence type="ECO:0008006" key="14">
    <source>
        <dbReference type="Google" id="ProtNLM"/>
    </source>
</evidence>
<dbReference type="SUPFAM" id="SSF81837">
    <property type="entry name" value="BEACH domain"/>
    <property type="match status" value="1"/>
</dbReference>
<feature type="compositionally biased region" description="Basic and acidic residues" evidence="8">
    <location>
        <begin position="3331"/>
        <end position="3341"/>
    </location>
</feature>
<dbReference type="CDD" id="cd06071">
    <property type="entry name" value="Beach"/>
    <property type="match status" value="1"/>
</dbReference>
<evidence type="ECO:0000256" key="6">
    <source>
        <dbReference type="PROSITE-ProRule" id="PRU00091"/>
    </source>
</evidence>
<dbReference type="InterPro" id="IPR056252">
    <property type="entry name" value="Alfy-like_Arm-like"/>
</dbReference>
<dbReference type="CDD" id="cd15719">
    <property type="entry name" value="FYVE_WDFY3"/>
    <property type="match status" value="1"/>
</dbReference>
<dbReference type="PANTHER" id="PTHR46108">
    <property type="entry name" value="BLUE CHEESE"/>
    <property type="match status" value="1"/>
</dbReference>
<dbReference type="InterPro" id="IPR019775">
    <property type="entry name" value="WD40_repeat_CS"/>
</dbReference>
<dbReference type="Gene3D" id="2.130.10.10">
    <property type="entry name" value="YVTN repeat-like/Quinoprotein amine dehydrogenase"/>
    <property type="match status" value="1"/>
</dbReference>
<dbReference type="InterPro" id="IPR011011">
    <property type="entry name" value="Znf_FYVE_PHD"/>
</dbReference>
<dbReference type="Proteomes" id="UP000245119">
    <property type="component" value="Linkage Group LG1"/>
</dbReference>
<feature type="domain" description="BEACH-type PH" evidence="11">
    <location>
        <begin position="2513"/>
        <end position="2638"/>
    </location>
</feature>
<dbReference type="SUPFAM" id="SSF50729">
    <property type="entry name" value="PH domain-like"/>
    <property type="match status" value="1"/>
</dbReference>
<dbReference type="InterPro" id="IPR036322">
    <property type="entry name" value="WD40_repeat_dom_sf"/>
</dbReference>
<proteinExistence type="predicted"/>
<dbReference type="GO" id="GO:0008270">
    <property type="term" value="F:zinc ion binding"/>
    <property type="evidence" value="ECO:0007669"/>
    <property type="project" value="UniProtKB-KW"/>
</dbReference>
<organism evidence="12 13">
    <name type="scientific">Pomacea canaliculata</name>
    <name type="common">Golden apple snail</name>
    <dbReference type="NCBI Taxonomy" id="400727"/>
    <lineage>
        <taxon>Eukaryota</taxon>
        <taxon>Metazoa</taxon>
        <taxon>Spiralia</taxon>
        <taxon>Lophotrochozoa</taxon>
        <taxon>Mollusca</taxon>
        <taxon>Gastropoda</taxon>
        <taxon>Caenogastropoda</taxon>
        <taxon>Architaenioglossa</taxon>
        <taxon>Ampullarioidea</taxon>
        <taxon>Ampullariidae</taxon>
        <taxon>Pomacea</taxon>
    </lineage>
</organism>
<evidence type="ECO:0000313" key="12">
    <source>
        <dbReference type="EMBL" id="PVD38517.1"/>
    </source>
</evidence>
<feature type="repeat" description="WD" evidence="7">
    <location>
        <begin position="3102"/>
        <end position="3136"/>
    </location>
</feature>
<dbReference type="Pfam" id="PF14844">
    <property type="entry name" value="PH_BEACH"/>
    <property type="match status" value="1"/>
</dbReference>
<comment type="caution">
    <text evidence="12">The sequence shown here is derived from an EMBL/GenBank/DDBJ whole genome shotgun (WGS) entry which is preliminary data.</text>
</comment>
<evidence type="ECO:0000256" key="2">
    <source>
        <dbReference type="ARBA" id="ARBA00022723"/>
    </source>
</evidence>
<evidence type="ECO:0000259" key="9">
    <source>
        <dbReference type="PROSITE" id="PS50178"/>
    </source>
</evidence>
<dbReference type="PROSITE" id="PS51783">
    <property type="entry name" value="PH_BEACH"/>
    <property type="match status" value="1"/>
</dbReference>
<keyword evidence="13" id="KW-1185">Reference proteome</keyword>
<dbReference type="PROSITE" id="PS50197">
    <property type="entry name" value="BEACH"/>
    <property type="match status" value="1"/>
</dbReference>
<dbReference type="Pfam" id="PF23295">
    <property type="entry name" value="Arm_4"/>
    <property type="match status" value="1"/>
</dbReference>
<dbReference type="Gene3D" id="1.10.1540.10">
    <property type="entry name" value="BEACH domain"/>
    <property type="match status" value="1"/>
</dbReference>
<evidence type="ECO:0000256" key="1">
    <source>
        <dbReference type="ARBA" id="ARBA00022574"/>
    </source>
</evidence>
<dbReference type="InterPro" id="IPR023362">
    <property type="entry name" value="PH-BEACH_dom"/>
</dbReference>
<dbReference type="PROSITE" id="PS00678">
    <property type="entry name" value="WD_REPEATS_1"/>
    <property type="match status" value="1"/>
</dbReference>
<keyword evidence="1 7" id="KW-0853">WD repeat</keyword>
<dbReference type="OrthoDB" id="10018316at2759"/>
<evidence type="ECO:0000259" key="10">
    <source>
        <dbReference type="PROSITE" id="PS50197"/>
    </source>
</evidence>
<accession>A0A2T7PYP4</accession>
<gene>
    <name evidence="12" type="ORF">C0Q70_01132</name>
</gene>
<feature type="compositionally biased region" description="Gly residues" evidence="8">
    <location>
        <begin position="15"/>
        <end position="25"/>
    </location>
</feature>
<dbReference type="SUPFAM" id="SSF50978">
    <property type="entry name" value="WD40 repeat-like"/>
    <property type="match status" value="1"/>
</dbReference>
<dbReference type="Gene3D" id="3.30.40.10">
    <property type="entry name" value="Zinc/RING finger domain, C3HC4 (zinc finger)"/>
    <property type="match status" value="1"/>
</dbReference>
<dbReference type="PROSITE" id="PS50178">
    <property type="entry name" value="ZF_FYVE"/>
    <property type="match status" value="1"/>
</dbReference>
<dbReference type="Pfam" id="PF01363">
    <property type="entry name" value="FYVE"/>
    <property type="match status" value="1"/>
</dbReference>
<evidence type="ECO:0000256" key="7">
    <source>
        <dbReference type="PROSITE-ProRule" id="PRU00221"/>
    </source>
</evidence>
<dbReference type="Gene3D" id="2.30.29.30">
    <property type="entry name" value="Pleckstrin-homology domain (PH domain)/Phosphotyrosine-binding domain (PTB)"/>
    <property type="match status" value="1"/>
</dbReference>
<dbReference type="InterPro" id="IPR011993">
    <property type="entry name" value="PH-like_dom_sf"/>
</dbReference>
<dbReference type="EMBL" id="PZQS01000001">
    <property type="protein sequence ID" value="PVD38517.1"/>
    <property type="molecule type" value="Genomic_DNA"/>
</dbReference>
<dbReference type="SMART" id="SM00064">
    <property type="entry name" value="FYVE"/>
    <property type="match status" value="1"/>
</dbReference>
<dbReference type="SUPFAM" id="SSF57903">
    <property type="entry name" value="FYVE/PHD zinc finger"/>
    <property type="match status" value="1"/>
</dbReference>
<keyword evidence="5" id="KW-0862">Zinc</keyword>
<protein>
    <recommendedName>
        <fullName evidence="14">DUF4704 domain-containing protein</fullName>
    </recommendedName>
</protein>
<dbReference type="InterPro" id="IPR001680">
    <property type="entry name" value="WD40_rpt"/>
</dbReference>
<feature type="region of interest" description="Disordered" evidence="8">
    <location>
        <begin position="1"/>
        <end position="26"/>
    </location>
</feature>
<dbReference type="InterPro" id="IPR013083">
    <property type="entry name" value="Znf_RING/FYVE/PHD"/>
</dbReference>
<evidence type="ECO:0000313" key="13">
    <source>
        <dbReference type="Proteomes" id="UP000245119"/>
    </source>
</evidence>
<dbReference type="CDD" id="cd01201">
    <property type="entry name" value="PH_BEACH"/>
    <property type="match status" value="1"/>
</dbReference>
<evidence type="ECO:0000256" key="3">
    <source>
        <dbReference type="ARBA" id="ARBA00022737"/>
    </source>
</evidence>
<dbReference type="PROSITE" id="PS50294">
    <property type="entry name" value="WD_REPEATS_REGION"/>
    <property type="match status" value="1"/>
</dbReference>
<keyword evidence="2" id="KW-0479">Metal-binding</keyword>
<feature type="region of interest" description="Disordered" evidence="8">
    <location>
        <begin position="3305"/>
        <end position="3363"/>
    </location>
</feature>
<dbReference type="InterPro" id="IPR017455">
    <property type="entry name" value="Znf_FYVE-rel"/>
</dbReference>
<feature type="region of interest" description="Disordered" evidence="8">
    <location>
        <begin position="790"/>
        <end position="819"/>
    </location>
</feature>
<dbReference type="SMART" id="SM00320">
    <property type="entry name" value="WD40"/>
    <property type="match status" value="5"/>
</dbReference>
<dbReference type="InterPro" id="IPR036372">
    <property type="entry name" value="BEACH_dom_sf"/>
</dbReference>
<sequence length="3631" mass="403692">MSFMRKMLPSRSGQQGEGSHQGGGPDTTLGLMHLRKLFAEFRHPSSKVFENAPSSDMTEKWGDILQFCSHVSKLMVTEIRRRASNQSTEAASRAIVDLLEIESSVENGNGWMLLSTVNLLSLGGQALIDCMTAASLPSTLVKCLYLFFDLPQVEGGDALSSGCQFTPNERRILLQKVFVQVLVRLCNYVSPAEELARKDDLSLLFSAITSWCLPHNALWRQSAGEVLVTLSRHGLTPSVVKYIHDKGCVRRCIENMQRAQDLSPLELVEMFVTVFCFLKDSSEVSQTLLDDFRTSQGYIFLSEFLLRLEKDEKEESVQALRNLVLLVGSLTTCGFTELRPPASNSGSLFQIPGFVVPQPAGKGVSVRNIQAFQVLQSVFIKAETTQLCSTILDVLSSIYQQDPANYFILESQNTLSQFAEKIFLKPVDIQVKFFELLEFVVVNLNFVPCKELISLSILIKTQNCLQNSILCMKTLLRILRYHCVYRDVFREVGILEVMVTCLHRYAAHLKEIHSGPSLGEEGTISEEQQEMGHLTMEALAVLLSGNSGNAGVFHQCGGARCAHNMVPYPECRQHALNIVQQLVLSPGGDDDMGTLLGLMPTALVTDLELKTHILKSLLNVLRESHRTRTVFRKVGGFVYVMSVLVSMEGSLEDPPKAPWHTVSRKDVLMMLHTVFSTLTVAMRYEPANAKFFATEVRYDSLTEAVRLLGCFSGTMDFPAAAEGSIHEPDSDVHDTFSELFSHGKEEKLKMSVPPMLYSACIMLRYLYDMSLDAFDRPSHLRADSPCLRKHTSVGEESSAGEKTAPARPKRSSTGSMGLNLNGQPDPVVVHAGAVLSIFHLLPAVEHQDQKMSLELQLFMAYMLKSLLKTERNQQILCDSGLPHELLSHASASLADEAHPLHPPLQHMFERLASQSLTPRDLRDFLRLGSPLSCRSVEEAYQDQSSLPWHDPDVINWSVGMEEKQATVETERKLKSTGGTVPLTRVKCLVSMTTPRDARMHGASVTPAFVEFDMSAEGFACLYLPSIAPQGPPTPSVVGGVVGTSEPAVIGGIGTGERVFPPQSGLTLSTWFCVDKFSHSGQDGHPVRLLTVVRNIQGREENLICLSVILTSRDRALIVTTQESYMPVSGNGCELEQDPALTDNTVRFWCPELTQEGQWHHLVLIFHRAGIMKNSSVSLFVDGEHVDTQKLHYISPNLGGGGTASPSAFTSVFAYIGSPPMLRRQSRLSWRQGPFYLLEDIVSSAVVSSIYHLGPTYVGSLQAPLSEENELCGPFITEEKVMLAVHAHAMCQLTVAKVRKVYNKVDSKSIAKQLAMSAHENATPIRILHNAAGHLAGPARSLGAVLMGYLGVRTFCPKPVAPMLENVGGTSCLLGLIAMANDVEGLYAAVKALVCVVRSNHASRWDMDRIRGYQLLAMLYKKKQSLLNSHILHLTFSLVGSLDSGRESAIIPNKVAFEDLLCELEVWHKAPGDLQRSLYEHFYELLTDSSEQKTNCELMRDMGLVTKLLNILRDIHLSLPTIQTIASVVCELLTGAPDPHGILRLGYFLVSTLPPVTFAERSLDLQNEAASDSAQTESTASGDWHQQSSVQSYTAADSSTATRIHNVKVRNILLELVQKLVLPRGAVSINQIMCEELQRILGFDWLLLYLQGHLHATTVKLAMKVLVTMLRNQENVRRFREGIGRGGWLGGTENILKNQMAIMPGFNVGTGTKESGHEVNMEVCSVPGFQVLQWLLPRHTSISAIHFLLMKLLLGIHDHALSSDLDVPLSLDAVWTVIFGVPASKPVVVLSRDQVDLCPDAAMIILSMVRSMLNQLPADECIGSTSSTSMASAADNTEDRPVTLIQFLMYLYHNLADFRTLCMAGEFITMLVATLFPYPIPDFSSDVTTPNEEFKPFPDSDPVVVVKPLDKENTTSLTSHPAKRFIIDFLRTIVIDSFSQQTTKLGAVLDVMLEAAPDHASRAQQKEFQTAMLSVLMEHLLAADVLLGEQAALPLTSSSAYTTTANSVFYFASRVVDKLWHGVFVRDAKEVFDFISKLISQSKRKSSGVSLDGIYKSLNRTVLFQLSRPIDSVASQAGVLEALHTLTNNRSLVFGPSNYDQEFFGCLCFCLLHLTEDPEIRSNSLNERSAQMSTWHVDSVDFSLVGEDGGPGSKSSHPIAPASGPETLRSEPLNAALREGMQLVAKAAHRVWDELYICKKPALEDIFKTQLNNINSNTHSITTPELNTVKPLIQETASKMWVTYAENERKSSYLQSEKLQNQIQSKLQRMGSGVLRLASRKTRRDLPLKASPVSSVHMGDFMMWTASHVDLVKEVVTFQFEQYMQSQKYMERYLLEEWQQVEKELLRERSIWGPTAGSRLQRWMLDMTEGPGRMRKKMTKNEMFYIHYPYRPDLEDNPLRYKVAISFDSREYYENFRPQGILCHEALPIQRTSEADLMRKLLPRSASTKSGADEEENDEAGALDVNSHAGETGGETGGDTIVEGNTDGPGDLQQEEPTPSTAKSDNQTIMRFLGDREKISHMFRCARIQGLDTAEGLLLFGREHFYIIDGFTLLRTKEIKDIDSLPYEIHDPIIPKSSMGSSGQAKRLYSKFAYDDIREVHKRRYLLQPIAIEVFSGDGRNHLLAFPRKIRNKVFGKFLSVGTAITDNAQHSVSGQRQNAKVESGGGLISSLIGEKSVTQRWEKGEINNFQYLMHLNTLAGRSYNDLMQYPVFPWVIADYDSPELDFSQPSTFRDFSKPMGAQTPERLKQFQKRYNEWDDPQGETPPYHYGTHYSSAMIVASYLVRMEPFTQHFLKLQGGHFDLADRMFHSVRENWLSAAKHNMADVKELIPEFFYLPDFLLNKNNFDLGCKQNGVQLNDVILPPWAKGDAREFIRIHRQALESDYVSAHLHEWIDLIFGCKQRGQAAVEANNVFHYLFYEGNVDIYSIQDPLKKNATIGFINNFGQIPKQLFKKSHPPKRLSARLLETLPMCAATGTATDLRLFFHHVDNLKPAMQPIKELKTAVGQIIHTDRYVLAVEQNKVLIPPNYSRYLAWGFGDLSLRIGPYESEKALAIFEGLDNGEILCASCPNDKIFVTGGTSCVVRVWEYSAKDRRATLKQPLYGHTDPVTCLTTSPAYNVIVTGSRDRTCIIWDMSRLIYVHQLRGHVAPVAAVCVNDLTGDIATCAGTYLHLWNINGEAIASINTATARTQQILCVAMSQFMEWDAQNVILTGSSDGVVRMWSVEYVQVPEEKEASSVASKSSEAVFSSESKAEATASASQSIQVRKMSRHESCDSYASEERSAVDLLKDFKDPDYLAARECELGSSGEQDSPLTQRMKSQEAQGQGTQWDERVSTEYHSGEVSATSSLSDLCTPGDPGADWENVSMKSGTASVDTGMDALAVLGEGSEGELDQGRQLSSLSEPCLSGVLSQGPIPGIQSGSQVKGDQAAAASAETDICNKDKSATASSTVESSGNTPVVSLLGHKLAEELMTKHRPFSKNILREGFRWQRQLVFRSKLTMHTAFERKDNKEPAAVTAIAISKDHKTVYVGDARGRVFNWTVTDQPGRVVADHWMKDDGAENCPVCSVRFSFAERRHHCRNCGKVFCSKCSRYETEIRRLRILKPVRVCLSCYNTLRAQQVLEGMASSRS</sequence>
<feature type="region of interest" description="Disordered" evidence="8">
    <location>
        <begin position="2146"/>
        <end position="2166"/>
    </location>
</feature>
<feature type="compositionally biased region" description="Polar residues" evidence="8">
    <location>
        <begin position="2494"/>
        <end position="2507"/>
    </location>
</feature>
<keyword evidence="3" id="KW-0677">Repeat</keyword>
<evidence type="ECO:0000256" key="8">
    <source>
        <dbReference type="SAM" id="MobiDB-lite"/>
    </source>
</evidence>
<dbReference type="PROSITE" id="PS50082">
    <property type="entry name" value="WD_REPEATS_2"/>
    <property type="match status" value="2"/>
</dbReference>
<dbReference type="InterPro" id="IPR000306">
    <property type="entry name" value="Znf_FYVE"/>
</dbReference>
<reference evidence="12 13" key="1">
    <citation type="submission" date="2018-04" db="EMBL/GenBank/DDBJ databases">
        <title>The genome of golden apple snail Pomacea canaliculata provides insight into stress tolerance and invasive adaptation.</title>
        <authorList>
            <person name="Liu C."/>
            <person name="Liu B."/>
            <person name="Ren Y."/>
            <person name="Zhang Y."/>
            <person name="Wang H."/>
            <person name="Li S."/>
            <person name="Jiang F."/>
            <person name="Yin L."/>
            <person name="Zhang G."/>
            <person name="Qian W."/>
            <person name="Fan W."/>
        </authorList>
    </citation>
    <scope>NUCLEOTIDE SEQUENCE [LARGE SCALE GENOMIC DNA]</scope>
    <source>
        <strain evidence="12">SZHN2017</strain>
        <tissue evidence="12">Muscle</tissue>
    </source>
</reference>
<dbReference type="SUPFAM" id="SSF49899">
    <property type="entry name" value="Concanavalin A-like lectins/glucanases"/>
    <property type="match status" value="1"/>
</dbReference>
<feature type="region of interest" description="Disordered" evidence="8">
    <location>
        <begin position="2443"/>
        <end position="2507"/>
    </location>
</feature>
<evidence type="ECO:0000259" key="11">
    <source>
        <dbReference type="PROSITE" id="PS51783"/>
    </source>
</evidence>
<dbReference type="FunFam" id="1.10.1540.10:FF:000002">
    <property type="entry name" value="WD repeat and FYVE domain containing 3"/>
    <property type="match status" value="1"/>
</dbReference>
<dbReference type="InterPro" id="IPR000409">
    <property type="entry name" value="BEACH_dom"/>
</dbReference>
<feature type="domain" description="FYVE-type" evidence="9">
    <location>
        <begin position="3558"/>
        <end position="3618"/>
    </location>
</feature>
<dbReference type="STRING" id="400727.A0A2T7PYP4"/>
<dbReference type="PANTHER" id="PTHR46108:SF4">
    <property type="entry name" value="BLUE CHEESE"/>
    <property type="match status" value="1"/>
</dbReference>
<keyword evidence="4 6" id="KW-0863">Zinc-finger</keyword>
<dbReference type="Pfam" id="PF00400">
    <property type="entry name" value="WD40"/>
    <property type="match status" value="2"/>
</dbReference>
<feature type="compositionally biased region" description="Polar residues" evidence="8">
    <location>
        <begin position="3308"/>
        <end position="3330"/>
    </location>
</feature>
<evidence type="ECO:0000256" key="5">
    <source>
        <dbReference type="ARBA" id="ARBA00022833"/>
    </source>
</evidence>
<feature type="repeat" description="WD" evidence="7">
    <location>
        <begin position="3209"/>
        <end position="3226"/>
    </location>
</feature>
<dbReference type="InterPro" id="IPR015943">
    <property type="entry name" value="WD40/YVTN_repeat-like_dom_sf"/>
</dbReference>
<name>A0A2T7PYP4_POMCA</name>
<dbReference type="InterPro" id="IPR051944">
    <property type="entry name" value="BEACH_domain_protein"/>
</dbReference>
<dbReference type="Pfam" id="PF02138">
    <property type="entry name" value="Beach"/>
    <property type="match status" value="1"/>
</dbReference>
<feature type="domain" description="BEACH" evidence="10">
    <location>
        <begin position="2666"/>
        <end position="2959"/>
    </location>
</feature>
<dbReference type="SMART" id="SM01026">
    <property type="entry name" value="Beach"/>
    <property type="match status" value="1"/>
</dbReference>
<evidence type="ECO:0000256" key="4">
    <source>
        <dbReference type="ARBA" id="ARBA00022771"/>
    </source>
</evidence>
<dbReference type="InterPro" id="IPR013320">
    <property type="entry name" value="ConA-like_dom_sf"/>
</dbReference>